<dbReference type="InterPro" id="IPR046341">
    <property type="entry name" value="SET_dom_sf"/>
</dbReference>
<dbReference type="Gene3D" id="2.170.270.10">
    <property type="entry name" value="SET domain"/>
    <property type="match status" value="1"/>
</dbReference>
<dbReference type="InterPro" id="IPR001214">
    <property type="entry name" value="SET_dom"/>
</dbReference>
<dbReference type="SUPFAM" id="SSF82199">
    <property type="entry name" value="SET domain"/>
    <property type="match status" value="1"/>
</dbReference>
<dbReference type="CDD" id="cd10540">
    <property type="entry name" value="SET_SpSet7-like"/>
    <property type="match status" value="1"/>
</dbReference>
<reference evidence="2" key="2">
    <citation type="submission" date="2023-04" db="EMBL/GenBank/DDBJ databases">
        <title>Paracnuella aquatica gen. nov., sp. nov., a member of the family Chitinophagaceae isolated from a hot spring.</title>
        <authorList>
            <person name="Wang C."/>
        </authorList>
    </citation>
    <scope>NUCLEOTIDE SEQUENCE</scope>
    <source>
        <strain evidence="2">LB-8</strain>
    </source>
</reference>
<evidence type="ECO:0000259" key="1">
    <source>
        <dbReference type="PROSITE" id="PS50280"/>
    </source>
</evidence>
<dbReference type="InterPro" id="IPR009207">
    <property type="entry name" value="SET7_MeTrfase"/>
</dbReference>
<dbReference type="RefSeq" id="WP_279297433.1">
    <property type="nucleotide sequence ID" value="NZ_JAOTIF010000009.1"/>
</dbReference>
<reference evidence="2" key="1">
    <citation type="submission" date="2022-09" db="EMBL/GenBank/DDBJ databases">
        <authorList>
            <person name="Yuan C."/>
            <person name="Ke Z."/>
        </authorList>
    </citation>
    <scope>NUCLEOTIDE SEQUENCE</scope>
    <source>
        <strain evidence="2">LB-8</strain>
    </source>
</reference>
<keyword evidence="3" id="KW-1185">Reference proteome</keyword>
<dbReference type="AlphaFoldDB" id="A0A9X2XWJ6"/>
<proteinExistence type="predicted"/>
<dbReference type="Proteomes" id="UP001155483">
    <property type="component" value="Unassembled WGS sequence"/>
</dbReference>
<evidence type="ECO:0000313" key="2">
    <source>
        <dbReference type="EMBL" id="MCU7549991.1"/>
    </source>
</evidence>
<dbReference type="GO" id="GO:0062122">
    <property type="term" value="F:histone H3K37 methyltransferase activity"/>
    <property type="evidence" value="ECO:0007669"/>
    <property type="project" value="InterPro"/>
</dbReference>
<dbReference type="PROSITE" id="PS50280">
    <property type="entry name" value="SET"/>
    <property type="match status" value="1"/>
</dbReference>
<organism evidence="2 3">
    <name type="scientific">Paraflavisolibacter caeni</name>
    <dbReference type="NCBI Taxonomy" id="2982496"/>
    <lineage>
        <taxon>Bacteria</taxon>
        <taxon>Pseudomonadati</taxon>
        <taxon>Bacteroidota</taxon>
        <taxon>Chitinophagia</taxon>
        <taxon>Chitinophagales</taxon>
        <taxon>Chitinophagaceae</taxon>
        <taxon>Paraflavisolibacter</taxon>
    </lineage>
</organism>
<gene>
    <name evidence="2" type="ORF">OCK74_12735</name>
</gene>
<dbReference type="PIRSF" id="PIRSF022536">
    <property type="entry name" value="A612L_SET"/>
    <property type="match status" value="1"/>
</dbReference>
<comment type="caution">
    <text evidence="2">The sequence shown here is derived from an EMBL/GenBank/DDBJ whole genome shotgun (WGS) entry which is preliminary data.</text>
</comment>
<dbReference type="EMBL" id="JAOTIF010000009">
    <property type="protein sequence ID" value="MCU7549991.1"/>
    <property type="molecule type" value="Genomic_DNA"/>
</dbReference>
<dbReference type="Pfam" id="PF00856">
    <property type="entry name" value="SET"/>
    <property type="match status" value="1"/>
</dbReference>
<accession>A0A9X2XWJ6</accession>
<name>A0A9X2XWJ6_9BACT</name>
<sequence length="134" mass="15728">MKSISFLSDDVFVMKSRKKGRGRGMFTKKALPANTTIEISPVVVLSPEERKHVEKTLLHNYIFEWGTDRKQCCVALGYVSLYNHAYVSNCEYEMDFRRQLITIRTVQKVKAGEELLINYNGEWNNEEEIWFDVR</sequence>
<dbReference type="SMART" id="SM00317">
    <property type="entry name" value="SET"/>
    <property type="match status" value="1"/>
</dbReference>
<feature type="domain" description="SET" evidence="1">
    <location>
        <begin position="2"/>
        <end position="120"/>
    </location>
</feature>
<evidence type="ECO:0000313" key="3">
    <source>
        <dbReference type="Proteomes" id="UP001155483"/>
    </source>
</evidence>
<protein>
    <submittedName>
        <fullName evidence="2">SET domain-containing protein</fullName>
    </submittedName>
</protein>